<dbReference type="RefSeq" id="WP_013781531.1">
    <property type="nucleotide sequence ID" value="NC_015520.1"/>
</dbReference>
<evidence type="ECO:0000259" key="1">
    <source>
        <dbReference type="Pfam" id="PF19912"/>
    </source>
</evidence>
<feature type="domain" description="DUF6385" evidence="1">
    <location>
        <begin position="161"/>
        <end position="242"/>
    </location>
</feature>
<dbReference type="Pfam" id="PF19912">
    <property type="entry name" value="DUF6385"/>
    <property type="match status" value="1"/>
</dbReference>
<dbReference type="HOGENOM" id="CLU_090935_0_0_9"/>
<reference evidence="3" key="1">
    <citation type="submission" date="2010-11" db="EMBL/GenBank/DDBJ databases">
        <title>The complete genome of Mahella australiensis DSM 15567.</title>
        <authorList>
            <consortium name="US DOE Joint Genome Institute (JGI-PGF)"/>
            <person name="Lucas S."/>
            <person name="Copeland A."/>
            <person name="Lapidus A."/>
            <person name="Bruce D."/>
            <person name="Goodwin L."/>
            <person name="Pitluck S."/>
            <person name="Kyrpides N."/>
            <person name="Mavromatis K."/>
            <person name="Pagani I."/>
            <person name="Ivanova N."/>
            <person name="Teshima H."/>
            <person name="Brettin T."/>
            <person name="Detter J.C."/>
            <person name="Han C."/>
            <person name="Tapia R."/>
            <person name="Land M."/>
            <person name="Hauser L."/>
            <person name="Markowitz V."/>
            <person name="Cheng J.-F."/>
            <person name="Hugenholtz P."/>
            <person name="Woyke T."/>
            <person name="Wu D."/>
            <person name="Spring S."/>
            <person name="Pukall R."/>
            <person name="Steenblock K."/>
            <person name="Schneider S."/>
            <person name="Klenk H.-P."/>
            <person name="Eisen J.A."/>
        </authorList>
    </citation>
    <scope>NUCLEOTIDE SEQUENCE [LARGE SCALE GENOMIC DNA]</scope>
    <source>
        <strain evidence="3">DSM 15567 / CIP 107919 / 50-1 BON</strain>
    </source>
</reference>
<name>F4A1Q3_MAHA5</name>
<dbReference type="EMBL" id="CP002360">
    <property type="protein sequence ID" value="AEE97103.1"/>
    <property type="molecule type" value="Genomic_DNA"/>
</dbReference>
<evidence type="ECO:0000313" key="2">
    <source>
        <dbReference type="EMBL" id="AEE97103.1"/>
    </source>
</evidence>
<dbReference type="eggNOG" id="ENOG5032E8Y">
    <property type="taxonomic scope" value="Bacteria"/>
</dbReference>
<protein>
    <recommendedName>
        <fullName evidence="1">DUF6385 domain-containing protein</fullName>
    </recommendedName>
</protein>
<dbReference type="KEGG" id="mas:Mahau_1927"/>
<reference evidence="2 3" key="2">
    <citation type="journal article" date="2011" name="Stand. Genomic Sci.">
        <title>Complete genome sequence of Mahella australiensis type strain (50-1 BON).</title>
        <authorList>
            <person name="Sikorski J."/>
            <person name="Teshima H."/>
            <person name="Nolan M."/>
            <person name="Lucas S."/>
            <person name="Hammon N."/>
            <person name="Deshpande S."/>
            <person name="Cheng J.F."/>
            <person name="Pitluck S."/>
            <person name="Liolios K."/>
            <person name="Pagani I."/>
            <person name="Ivanova N."/>
            <person name="Huntemann M."/>
            <person name="Mavromatis K."/>
            <person name="Ovchinikova G."/>
            <person name="Pati A."/>
            <person name="Tapia R."/>
            <person name="Han C."/>
            <person name="Goodwin L."/>
            <person name="Chen A."/>
            <person name="Palaniappan K."/>
            <person name="Land M."/>
            <person name="Hauser L."/>
            <person name="Ngatchou-Djao O.D."/>
            <person name="Rohde M."/>
            <person name="Pukall R."/>
            <person name="Spring S."/>
            <person name="Abt B."/>
            <person name="Goker M."/>
            <person name="Detter J.C."/>
            <person name="Woyke T."/>
            <person name="Bristow J."/>
            <person name="Markowitz V."/>
            <person name="Hugenholtz P."/>
            <person name="Eisen J.A."/>
            <person name="Kyrpides N.C."/>
            <person name="Klenk H.P."/>
            <person name="Lapidus A."/>
        </authorList>
    </citation>
    <scope>NUCLEOTIDE SEQUENCE [LARGE SCALE GENOMIC DNA]</scope>
    <source>
        <strain evidence="3">DSM 15567 / CIP 107919 / 50-1 BON</strain>
    </source>
</reference>
<keyword evidence="3" id="KW-1185">Reference proteome</keyword>
<dbReference type="AlphaFoldDB" id="F4A1Q3"/>
<dbReference type="STRING" id="697281.Mahau_1927"/>
<organism evidence="2 3">
    <name type="scientific">Mahella australiensis (strain DSM 15567 / CIP 107919 / 50-1 BON)</name>
    <dbReference type="NCBI Taxonomy" id="697281"/>
    <lineage>
        <taxon>Bacteria</taxon>
        <taxon>Bacillati</taxon>
        <taxon>Bacillota</taxon>
        <taxon>Clostridia</taxon>
        <taxon>Thermoanaerobacterales</taxon>
        <taxon>Thermoanaerobacterales Family IV. Incertae Sedis</taxon>
        <taxon>Mahella</taxon>
    </lineage>
</organism>
<dbReference type="InterPro" id="IPR045965">
    <property type="entry name" value="DUF6385"/>
</dbReference>
<dbReference type="OrthoDB" id="1808778at2"/>
<accession>F4A1Q3</accession>
<sequence length="243" mass="25609">MPNNLVFNNVASQLQTTINGVDGGGIARPILTATDGRLDLGSVTVTAAAFDIRPLTDADVVTVTAIAFDIRPLTDADVVTVTATDLDIRPLTDADVVTVTAIAFDIRPLTDADVVTVTATDFDIRPLTAAADSVELGARAFTETNTGIDGVVGTGTVLQTDTSQYSLYSFYVNNTGEAAITVQLQISPTETDAYFVDDGSGPVSVEAGQKAVLVAKNFLRYTRVYYDSGTDTATAEFYFNGQV</sequence>
<evidence type="ECO:0000313" key="3">
    <source>
        <dbReference type="Proteomes" id="UP000008457"/>
    </source>
</evidence>
<dbReference type="Proteomes" id="UP000008457">
    <property type="component" value="Chromosome"/>
</dbReference>
<gene>
    <name evidence="2" type="ordered locus">Mahau_1927</name>
</gene>
<proteinExistence type="predicted"/>